<keyword evidence="6" id="KW-1185">Reference proteome</keyword>
<organism evidence="5 6">
    <name type="scientific">Capsulimonas corticalis</name>
    <dbReference type="NCBI Taxonomy" id="2219043"/>
    <lineage>
        <taxon>Bacteria</taxon>
        <taxon>Bacillati</taxon>
        <taxon>Armatimonadota</taxon>
        <taxon>Armatimonadia</taxon>
        <taxon>Capsulimonadales</taxon>
        <taxon>Capsulimonadaceae</taxon>
        <taxon>Capsulimonas</taxon>
    </lineage>
</organism>
<evidence type="ECO:0000313" key="5">
    <source>
        <dbReference type="EMBL" id="BDI34559.1"/>
    </source>
</evidence>
<dbReference type="OrthoDB" id="9801455at2"/>
<reference evidence="5 6" key="1">
    <citation type="journal article" date="2019" name="Int. J. Syst. Evol. Microbiol.">
        <title>Capsulimonas corticalis gen. nov., sp. nov., an aerobic capsulated bacterium, of a novel bacterial order, Capsulimonadales ord. nov., of the class Armatimonadia of the phylum Armatimonadetes.</title>
        <authorList>
            <person name="Li J."/>
            <person name="Kudo C."/>
            <person name="Tonouchi A."/>
        </authorList>
    </citation>
    <scope>NUCLEOTIDE SEQUENCE [LARGE SCALE GENOMIC DNA]</scope>
    <source>
        <strain evidence="5 6">AX-7</strain>
    </source>
</reference>
<name>A0A402CRC3_9BACT</name>
<dbReference type="GO" id="GO:0004553">
    <property type="term" value="F:hydrolase activity, hydrolyzing O-glycosyl compounds"/>
    <property type="evidence" value="ECO:0007669"/>
    <property type="project" value="InterPro"/>
</dbReference>
<gene>
    <name evidence="5" type="ORF">CCAX7_66100</name>
</gene>
<sequence length="350" mass="38890">MTDTILKDDRNLTAGLAPLRSLPAEFSWRNPSNADPIRDPQITRVGDIYYLTGTSWPFWESMGQNPGVRLWSSTDLGDWTLEGTLLAPDHTRWFRHRFWAPEIRAINSRFWLTYNCPFETPNRPQCVGLAVADDIRGPYTNLTVERPLAAGNDAHLFQDDDSAVYVFLSGGNEDPQRQIAYLSVARLDLATAELAGPPVRILEPGVSGEWDGGGDVGIEGPAVLKRDGVYYLFYSSWGRGYEVGCATAASIWGPWTKHNGNPIYGAQSPAWANRFGNTYTQDAEIPWTEVGHGSPFDGPDGRLWISCHGYRHGDANNAARLVIDPLVFEDGAFQRRTPSWTRQTISVSAD</sequence>
<dbReference type="SUPFAM" id="SSF75005">
    <property type="entry name" value="Arabinanase/levansucrase/invertase"/>
    <property type="match status" value="1"/>
</dbReference>
<keyword evidence="2 4" id="KW-0378">Hydrolase</keyword>
<dbReference type="InterPro" id="IPR006710">
    <property type="entry name" value="Glyco_hydro_43"/>
</dbReference>
<dbReference type="Pfam" id="PF04616">
    <property type="entry name" value="Glyco_hydro_43"/>
    <property type="match status" value="1"/>
</dbReference>
<protein>
    <submittedName>
        <fullName evidence="5">Endo-1,4-beta-xylanase</fullName>
    </submittedName>
</protein>
<dbReference type="InterPro" id="IPR023296">
    <property type="entry name" value="Glyco_hydro_beta-prop_sf"/>
</dbReference>
<dbReference type="PANTHER" id="PTHR42812:SF12">
    <property type="entry name" value="BETA-XYLOSIDASE-RELATED"/>
    <property type="match status" value="1"/>
</dbReference>
<dbReference type="Gene3D" id="2.115.10.20">
    <property type="entry name" value="Glycosyl hydrolase domain, family 43"/>
    <property type="match status" value="1"/>
</dbReference>
<evidence type="ECO:0000313" key="6">
    <source>
        <dbReference type="Proteomes" id="UP000287394"/>
    </source>
</evidence>
<evidence type="ECO:0000256" key="4">
    <source>
        <dbReference type="RuleBase" id="RU361187"/>
    </source>
</evidence>
<evidence type="ECO:0000256" key="2">
    <source>
        <dbReference type="ARBA" id="ARBA00022801"/>
    </source>
</evidence>
<dbReference type="EMBL" id="AP025739">
    <property type="protein sequence ID" value="BDI34559.1"/>
    <property type="molecule type" value="Genomic_DNA"/>
</dbReference>
<keyword evidence="3 4" id="KW-0326">Glycosidase</keyword>
<dbReference type="KEGG" id="ccot:CCAX7_66100"/>
<dbReference type="Proteomes" id="UP000287394">
    <property type="component" value="Chromosome"/>
</dbReference>
<dbReference type="InterPro" id="IPR051795">
    <property type="entry name" value="Glycosyl_Hydrlase_43"/>
</dbReference>
<accession>A0A402CRC3</accession>
<dbReference type="RefSeq" id="WP_119319911.1">
    <property type="nucleotide sequence ID" value="NZ_AP025739.1"/>
</dbReference>
<evidence type="ECO:0000256" key="1">
    <source>
        <dbReference type="ARBA" id="ARBA00009865"/>
    </source>
</evidence>
<dbReference type="PANTHER" id="PTHR42812">
    <property type="entry name" value="BETA-XYLOSIDASE"/>
    <property type="match status" value="1"/>
</dbReference>
<comment type="similarity">
    <text evidence="1 4">Belongs to the glycosyl hydrolase 43 family.</text>
</comment>
<dbReference type="GO" id="GO:0005975">
    <property type="term" value="P:carbohydrate metabolic process"/>
    <property type="evidence" value="ECO:0007669"/>
    <property type="project" value="InterPro"/>
</dbReference>
<evidence type="ECO:0000256" key="3">
    <source>
        <dbReference type="ARBA" id="ARBA00023295"/>
    </source>
</evidence>
<dbReference type="AlphaFoldDB" id="A0A402CRC3"/>
<proteinExistence type="inferred from homology"/>